<protein>
    <recommendedName>
        <fullName evidence="1">Phosphatidate phosphatase APP1 catalytic domain-containing protein</fullName>
    </recommendedName>
</protein>
<dbReference type="InterPro" id="IPR052935">
    <property type="entry name" value="Mg2+_PAP"/>
</dbReference>
<organism evidence="2 3">
    <name type="scientific">Amanita thiersii Skay4041</name>
    <dbReference type="NCBI Taxonomy" id="703135"/>
    <lineage>
        <taxon>Eukaryota</taxon>
        <taxon>Fungi</taxon>
        <taxon>Dikarya</taxon>
        <taxon>Basidiomycota</taxon>
        <taxon>Agaricomycotina</taxon>
        <taxon>Agaricomycetes</taxon>
        <taxon>Agaricomycetidae</taxon>
        <taxon>Agaricales</taxon>
        <taxon>Pluteineae</taxon>
        <taxon>Amanitaceae</taxon>
        <taxon>Amanita</taxon>
    </lineage>
</organism>
<evidence type="ECO:0000259" key="1">
    <source>
        <dbReference type="Pfam" id="PF09949"/>
    </source>
</evidence>
<name>A0A2A9NRF3_9AGAR</name>
<reference evidence="2 3" key="1">
    <citation type="submission" date="2014-02" db="EMBL/GenBank/DDBJ databases">
        <title>Transposable element dynamics among asymbiotic and ectomycorrhizal Amanita fungi.</title>
        <authorList>
            <consortium name="DOE Joint Genome Institute"/>
            <person name="Hess J."/>
            <person name="Skrede I."/>
            <person name="Wolfe B."/>
            <person name="LaButti K."/>
            <person name="Ohm R.A."/>
            <person name="Grigoriev I.V."/>
            <person name="Pringle A."/>
        </authorList>
    </citation>
    <scope>NUCLEOTIDE SEQUENCE [LARGE SCALE GENOMIC DNA]</scope>
    <source>
        <strain evidence="2 3">SKay4041</strain>
    </source>
</reference>
<evidence type="ECO:0000313" key="2">
    <source>
        <dbReference type="EMBL" id="PFH50837.1"/>
    </source>
</evidence>
<dbReference type="GO" id="GO:0030479">
    <property type="term" value="C:actin cortical patch"/>
    <property type="evidence" value="ECO:0007669"/>
    <property type="project" value="TreeGrafter"/>
</dbReference>
<evidence type="ECO:0000313" key="3">
    <source>
        <dbReference type="Proteomes" id="UP000242287"/>
    </source>
</evidence>
<sequence>MPWESKPIKEDDDIVLFDAPGFPDPKNANEMVAQFQSFVFAQQKDIDSSYKEARWVLQKIGIDIDAPSKIVKERIRLFLAEPKKNKEVRVQVDKCSKAVNMTDTDGNGMMLRDAPIGNCGSERRPVAKVLLDSKDQRKFSANVYISPNDEYGVVSGIEGTILSANITDITALKDILLGNPNPVEGMPGLYASLSKSLNSPQFIYISSLMFQLYPLYHTFINTQYSHSSGPIFLRNITDFNLFDAISFLKDKNTIDFKLSTINNIRKMYPKKKFLLIGDSLLKDPEAYGAAYRKHGDFISCIWIRRVNSSPADNSENRFNDVFSGVPKERYMVFADNDIPRLSKIDVAKGQCK</sequence>
<dbReference type="AlphaFoldDB" id="A0A2A9NRF3"/>
<accession>A0A2A9NRF3</accession>
<feature type="domain" description="Phosphatidate phosphatase APP1 catalytic" evidence="1">
    <location>
        <begin position="151"/>
        <end position="305"/>
    </location>
</feature>
<dbReference type="Pfam" id="PF09949">
    <property type="entry name" value="APP1_cat"/>
    <property type="match status" value="1"/>
</dbReference>
<dbReference type="InterPro" id="IPR019236">
    <property type="entry name" value="APP1_cat"/>
</dbReference>
<dbReference type="Proteomes" id="UP000242287">
    <property type="component" value="Unassembled WGS sequence"/>
</dbReference>
<dbReference type="EMBL" id="KZ301996">
    <property type="protein sequence ID" value="PFH50837.1"/>
    <property type="molecule type" value="Genomic_DNA"/>
</dbReference>
<proteinExistence type="predicted"/>
<keyword evidence="3" id="KW-1185">Reference proteome</keyword>
<dbReference type="OrthoDB" id="414243at2759"/>
<dbReference type="GO" id="GO:0008195">
    <property type="term" value="F:phosphatidate phosphatase activity"/>
    <property type="evidence" value="ECO:0007669"/>
    <property type="project" value="InterPro"/>
</dbReference>
<dbReference type="PANTHER" id="PTHR28208:SF1">
    <property type="entry name" value="FILAMENT ORGANIZATION PROTEIN APP1-LIKE, PUTATIVE (AFU_ORTHOLOGUE AFUA_1G06650)-RELATED"/>
    <property type="match status" value="1"/>
</dbReference>
<dbReference type="PANTHER" id="PTHR28208">
    <property type="entry name" value="PHOSPHATIDATE PHOSPHATASE APP1"/>
    <property type="match status" value="1"/>
</dbReference>
<dbReference type="STRING" id="703135.A0A2A9NRF3"/>
<gene>
    <name evidence="2" type="ORF">AMATHDRAFT_144073</name>
</gene>